<gene>
    <name evidence="1" type="ORF">C9I94_23380</name>
</gene>
<dbReference type="Proteomes" id="UP000240481">
    <property type="component" value="Unassembled WGS sequence"/>
</dbReference>
<dbReference type="GO" id="GO:0032259">
    <property type="term" value="P:methylation"/>
    <property type="evidence" value="ECO:0007669"/>
    <property type="project" value="UniProtKB-KW"/>
</dbReference>
<proteinExistence type="predicted"/>
<dbReference type="Gene3D" id="3.40.50.150">
    <property type="entry name" value="Vaccinia Virus protein VP39"/>
    <property type="match status" value="1"/>
</dbReference>
<dbReference type="GO" id="GO:0008168">
    <property type="term" value="F:methyltransferase activity"/>
    <property type="evidence" value="ECO:0007669"/>
    <property type="project" value="UniProtKB-KW"/>
</dbReference>
<organism evidence="1 2">
    <name type="scientific">Photobacterium swingsii</name>
    <dbReference type="NCBI Taxonomy" id="680026"/>
    <lineage>
        <taxon>Bacteria</taxon>
        <taxon>Pseudomonadati</taxon>
        <taxon>Pseudomonadota</taxon>
        <taxon>Gammaproteobacteria</taxon>
        <taxon>Vibrionales</taxon>
        <taxon>Vibrionaceae</taxon>
        <taxon>Photobacterium</taxon>
    </lineage>
</organism>
<dbReference type="OrthoDB" id="8772893at2"/>
<evidence type="ECO:0000313" key="1">
    <source>
        <dbReference type="EMBL" id="PSW19752.1"/>
    </source>
</evidence>
<comment type="caution">
    <text evidence="1">The sequence shown here is derived from an EMBL/GenBank/DDBJ whole genome shotgun (WGS) entry which is preliminary data.</text>
</comment>
<dbReference type="RefSeq" id="WP_048900261.1">
    <property type="nucleotide sequence ID" value="NZ_AP024853.1"/>
</dbReference>
<evidence type="ECO:0000313" key="2">
    <source>
        <dbReference type="Proteomes" id="UP000240481"/>
    </source>
</evidence>
<keyword evidence="1" id="KW-0489">Methyltransferase</keyword>
<dbReference type="AlphaFoldDB" id="A0A0J8V7E3"/>
<dbReference type="EMBL" id="PYLZ01000019">
    <property type="protein sequence ID" value="PSW19752.1"/>
    <property type="molecule type" value="Genomic_DNA"/>
</dbReference>
<dbReference type="STRING" id="680026.AB733_19320"/>
<dbReference type="Pfam" id="PF13489">
    <property type="entry name" value="Methyltransf_23"/>
    <property type="match status" value="1"/>
</dbReference>
<dbReference type="InterPro" id="IPR029063">
    <property type="entry name" value="SAM-dependent_MTases_sf"/>
</dbReference>
<keyword evidence="1" id="KW-0808">Transferase</keyword>
<reference evidence="1 2" key="1">
    <citation type="submission" date="2018-01" db="EMBL/GenBank/DDBJ databases">
        <title>Whole genome sequencing of Histamine producing bacteria.</title>
        <authorList>
            <person name="Butler K."/>
        </authorList>
    </citation>
    <scope>NUCLEOTIDE SEQUENCE [LARGE SCALE GENOMIC DNA]</scope>
    <source>
        <strain evidence="1 2">DSM 24669</strain>
    </source>
</reference>
<name>A0A0J8V7E3_9GAMM</name>
<accession>A0A0J8V7E3</accession>
<sequence>MYTVDKSELYENFIVKYGDPKEVGWSPQRRLKFDYYPPNDIYETMVNKVITHETQWIDVGGGESPFPYNLPLSKDASERCRKLVAVDPSPNVLNNLYAHEKINSTLEDFTTKDKFNLATFNMVAEHIEEPDSVVNRLSQLMESGGIVVVYTINKYSPVPLLTYVTPFSMHHKIKGVFWGEDGGKESGTFPVAYKMNTRVDLERLFSKYGFLEVSFEYLDDLSSMQRFKYLNLMELYLWKGFKAINMNYPENNILAIYRKE</sequence>
<protein>
    <submittedName>
        <fullName evidence="1">Methyltransferase domain-containing protein</fullName>
    </submittedName>
</protein>
<dbReference type="SUPFAM" id="SSF53335">
    <property type="entry name" value="S-adenosyl-L-methionine-dependent methyltransferases"/>
    <property type="match status" value="1"/>
</dbReference>
<keyword evidence="2" id="KW-1185">Reference proteome</keyword>